<gene>
    <name evidence="1" type="ORF">JMJ77_010304</name>
</gene>
<dbReference type="EMBL" id="JAESDN010000013">
    <property type="protein sequence ID" value="KAG7042202.1"/>
    <property type="molecule type" value="Genomic_DNA"/>
</dbReference>
<name>A0A9P7QVD1_9PEZI</name>
<organism evidence="1 2">
    <name type="scientific">Colletotrichum scovillei</name>
    <dbReference type="NCBI Taxonomy" id="1209932"/>
    <lineage>
        <taxon>Eukaryota</taxon>
        <taxon>Fungi</taxon>
        <taxon>Dikarya</taxon>
        <taxon>Ascomycota</taxon>
        <taxon>Pezizomycotina</taxon>
        <taxon>Sordariomycetes</taxon>
        <taxon>Hypocreomycetidae</taxon>
        <taxon>Glomerellales</taxon>
        <taxon>Glomerellaceae</taxon>
        <taxon>Colletotrichum</taxon>
        <taxon>Colletotrichum acutatum species complex</taxon>
    </lineage>
</organism>
<proteinExistence type="predicted"/>
<protein>
    <submittedName>
        <fullName evidence="1">Uncharacterized protein</fullName>
    </submittedName>
</protein>
<dbReference type="Proteomes" id="UP000699042">
    <property type="component" value="Unassembled WGS sequence"/>
</dbReference>
<evidence type="ECO:0000313" key="1">
    <source>
        <dbReference type="EMBL" id="KAG7042202.1"/>
    </source>
</evidence>
<evidence type="ECO:0000313" key="2">
    <source>
        <dbReference type="Proteomes" id="UP000699042"/>
    </source>
</evidence>
<reference evidence="1" key="1">
    <citation type="submission" date="2021-05" db="EMBL/GenBank/DDBJ databases">
        <title>Comparative genomics of three Colletotrichum scovillei strains and genetic complementation revealed genes involved fungal growth and virulence on chili pepper.</title>
        <authorList>
            <person name="Hsieh D.-K."/>
            <person name="Chuang S.-C."/>
            <person name="Chen C.-Y."/>
            <person name="Chao Y.-T."/>
            <person name="Lu M.-Y.J."/>
            <person name="Lee M.-H."/>
            <person name="Shih M.-C."/>
        </authorList>
    </citation>
    <scope>NUCLEOTIDE SEQUENCE</scope>
    <source>
        <strain evidence="1">Coll-153</strain>
    </source>
</reference>
<comment type="caution">
    <text evidence="1">The sequence shown here is derived from an EMBL/GenBank/DDBJ whole genome shotgun (WGS) entry which is preliminary data.</text>
</comment>
<accession>A0A9P7QVD1</accession>
<keyword evidence="2" id="KW-1185">Reference proteome</keyword>
<sequence>MYYGKKLHEGYYHLRRFAATLASLPWKECANYKFCHCYDDNGMPNDLATNIICPGNLELRMEFGVTFEECYYYKNYFSSIRCMAAGATGSNSSCGDKVEYVH</sequence>
<dbReference type="AlphaFoldDB" id="A0A9P7QVD1"/>